<dbReference type="Proteomes" id="UP000887458">
    <property type="component" value="Unassembled WGS sequence"/>
</dbReference>
<gene>
    <name evidence="1" type="ORF">DERP_007649</name>
</gene>
<organism evidence="1 2">
    <name type="scientific">Dermatophagoides pteronyssinus</name>
    <name type="common">European house dust mite</name>
    <dbReference type="NCBI Taxonomy" id="6956"/>
    <lineage>
        <taxon>Eukaryota</taxon>
        <taxon>Metazoa</taxon>
        <taxon>Ecdysozoa</taxon>
        <taxon>Arthropoda</taxon>
        <taxon>Chelicerata</taxon>
        <taxon>Arachnida</taxon>
        <taxon>Acari</taxon>
        <taxon>Acariformes</taxon>
        <taxon>Sarcoptiformes</taxon>
        <taxon>Astigmata</taxon>
        <taxon>Psoroptidia</taxon>
        <taxon>Analgoidea</taxon>
        <taxon>Pyroglyphidae</taxon>
        <taxon>Dermatophagoidinae</taxon>
        <taxon>Dermatophagoides</taxon>
    </lineage>
</organism>
<dbReference type="EMBL" id="NJHN03000034">
    <property type="protein sequence ID" value="KAH9423057.1"/>
    <property type="molecule type" value="Genomic_DNA"/>
</dbReference>
<proteinExistence type="predicted"/>
<reference evidence="1 2" key="1">
    <citation type="journal article" date="2018" name="J. Allergy Clin. Immunol.">
        <title>High-quality assembly of Dermatophagoides pteronyssinus genome and transcriptome reveals a wide range of novel allergens.</title>
        <authorList>
            <person name="Liu X.Y."/>
            <person name="Yang K.Y."/>
            <person name="Wang M.Q."/>
            <person name="Kwok J.S."/>
            <person name="Zeng X."/>
            <person name="Yang Z."/>
            <person name="Xiao X.J."/>
            <person name="Lau C.P."/>
            <person name="Li Y."/>
            <person name="Huang Z.M."/>
            <person name="Ba J.G."/>
            <person name="Yim A.K."/>
            <person name="Ouyang C.Y."/>
            <person name="Ngai S.M."/>
            <person name="Chan T.F."/>
            <person name="Leung E.L."/>
            <person name="Liu L."/>
            <person name="Liu Z.G."/>
            <person name="Tsui S.K."/>
        </authorList>
    </citation>
    <scope>NUCLEOTIDE SEQUENCE [LARGE SCALE GENOMIC DNA]</scope>
    <source>
        <strain evidence="1">Derp</strain>
    </source>
</reference>
<name>A0ABQ8JKT2_DERPT</name>
<protein>
    <submittedName>
        <fullName evidence="1">Uncharacterized protein</fullName>
    </submittedName>
</protein>
<reference evidence="1 2" key="2">
    <citation type="journal article" date="2022" name="Mol. Biol. Evol.">
        <title>Comparative Genomics Reveals Insights into the Divergent Evolution of Astigmatic Mites and Household Pest Adaptations.</title>
        <authorList>
            <person name="Xiong Q."/>
            <person name="Wan A.T."/>
            <person name="Liu X."/>
            <person name="Fung C.S."/>
            <person name="Xiao X."/>
            <person name="Malainual N."/>
            <person name="Hou J."/>
            <person name="Wang L."/>
            <person name="Wang M."/>
            <person name="Yang K.Y."/>
            <person name="Cui Y."/>
            <person name="Leung E.L."/>
            <person name="Nong W."/>
            <person name="Shin S.K."/>
            <person name="Au S.W."/>
            <person name="Jeong K.Y."/>
            <person name="Chew F.T."/>
            <person name="Hui J.H."/>
            <person name="Leung T.F."/>
            <person name="Tungtrongchitr A."/>
            <person name="Zhong N."/>
            <person name="Liu Z."/>
            <person name="Tsui S.K."/>
        </authorList>
    </citation>
    <scope>NUCLEOTIDE SEQUENCE [LARGE SCALE GENOMIC DNA]</scope>
    <source>
        <strain evidence="1">Derp</strain>
    </source>
</reference>
<evidence type="ECO:0000313" key="2">
    <source>
        <dbReference type="Proteomes" id="UP000887458"/>
    </source>
</evidence>
<comment type="caution">
    <text evidence="1">The sequence shown here is derived from an EMBL/GenBank/DDBJ whole genome shotgun (WGS) entry which is preliminary data.</text>
</comment>
<accession>A0ABQ8JKT2</accession>
<evidence type="ECO:0000313" key="1">
    <source>
        <dbReference type="EMBL" id="KAH9423057.1"/>
    </source>
</evidence>
<keyword evidence="2" id="KW-1185">Reference proteome</keyword>
<sequence length="89" mass="10223">MTVRITDHRICLRHFQLTSSKLILFVTATSVQDLNDHNFVMSLMNRKLGAIKIGHWLNSKKLHFLLLVGLAMNHILKSWVVKTTIATNQ</sequence>